<keyword evidence="3" id="KW-1185">Reference proteome</keyword>
<dbReference type="OrthoDB" id="8532766at2"/>
<dbReference type="InterPro" id="IPR036465">
    <property type="entry name" value="vWFA_dom_sf"/>
</dbReference>
<name>A0A4Q7VAL9_9BURK</name>
<keyword evidence="1" id="KW-1133">Transmembrane helix</keyword>
<evidence type="ECO:0000313" key="3">
    <source>
        <dbReference type="Proteomes" id="UP000293671"/>
    </source>
</evidence>
<evidence type="ECO:0000313" key="2">
    <source>
        <dbReference type="EMBL" id="RZT93811.1"/>
    </source>
</evidence>
<dbReference type="SUPFAM" id="SSF53300">
    <property type="entry name" value="vWA-like"/>
    <property type="match status" value="1"/>
</dbReference>
<protein>
    <submittedName>
        <fullName evidence="2">MxaL protein</fullName>
    </submittedName>
</protein>
<organism evidence="2 3">
    <name type="scientific">Rivibacter subsaxonicus</name>
    <dbReference type="NCBI Taxonomy" id="457575"/>
    <lineage>
        <taxon>Bacteria</taxon>
        <taxon>Pseudomonadati</taxon>
        <taxon>Pseudomonadota</taxon>
        <taxon>Betaproteobacteria</taxon>
        <taxon>Burkholderiales</taxon>
        <taxon>Rivibacter</taxon>
    </lineage>
</organism>
<evidence type="ECO:0000256" key="1">
    <source>
        <dbReference type="SAM" id="Phobius"/>
    </source>
</evidence>
<keyword evidence="1" id="KW-0812">Transmembrane</keyword>
<comment type="caution">
    <text evidence="2">The sequence shown here is derived from an EMBL/GenBank/DDBJ whole genome shotgun (WGS) entry which is preliminary data.</text>
</comment>
<dbReference type="EMBL" id="SHKP01000008">
    <property type="protein sequence ID" value="RZT93811.1"/>
    <property type="molecule type" value="Genomic_DNA"/>
</dbReference>
<keyword evidence="1" id="KW-0472">Membrane</keyword>
<gene>
    <name evidence="2" type="ORF">EV670_3367</name>
</gene>
<dbReference type="RefSeq" id="WP_130434287.1">
    <property type="nucleotide sequence ID" value="NZ_SHKP01000008.1"/>
</dbReference>
<dbReference type="AlphaFoldDB" id="A0A4Q7VAL9"/>
<feature type="transmembrane region" description="Helical" evidence="1">
    <location>
        <begin position="309"/>
        <end position="326"/>
    </location>
</feature>
<proteinExistence type="predicted"/>
<dbReference type="Gene3D" id="3.40.50.410">
    <property type="entry name" value="von Willebrand factor, type A domain"/>
    <property type="match status" value="1"/>
</dbReference>
<sequence length="359" mass="38048">MKRLLRWAGARRHLLALALVALLTALALRNPGVGGTAPRHEWLVIVDITQSMNVPDQHLPKAAGASVEALSRLALSRALLRSALNELPCESRLGIGIFSEYRSLLLITPVEVCAHRSELAGLIGRLDSRMAWAGNSEVAKGLYSGIGIAAALPSHPALVFLTDGHEAPPLSPRFRPVFNGERGAVAGALIGVGGSVPLPIPRTDPLGRPIGVWGADDVLQTDPRSFGRGGSVAGEAMVDGGEDAASSQTVPLPGATPGREHLSALREDYLRLLAGETGLRYARLETVPGLVTALTDPGLARTVPVRLPLAPWFAAAALVGLLLLYLREDLVRAQAWLGRQAQRLLQRGPRVSAATRPQR</sequence>
<accession>A0A4Q7VAL9</accession>
<reference evidence="2 3" key="1">
    <citation type="submission" date="2019-02" db="EMBL/GenBank/DDBJ databases">
        <title>Genomic Encyclopedia of Type Strains, Phase IV (KMG-IV): sequencing the most valuable type-strain genomes for metagenomic binning, comparative biology and taxonomic classification.</title>
        <authorList>
            <person name="Goeker M."/>
        </authorList>
    </citation>
    <scope>NUCLEOTIDE SEQUENCE [LARGE SCALE GENOMIC DNA]</scope>
    <source>
        <strain evidence="2 3">DSM 19570</strain>
    </source>
</reference>
<dbReference type="Proteomes" id="UP000293671">
    <property type="component" value="Unassembled WGS sequence"/>
</dbReference>